<evidence type="ECO:0000313" key="6">
    <source>
        <dbReference type="Proteomes" id="UP001519667"/>
    </source>
</evidence>
<feature type="domain" description="Cytochrome c-552/4" evidence="4">
    <location>
        <begin position="63"/>
        <end position="88"/>
    </location>
</feature>
<evidence type="ECO:0000256" key="3">
    <source>
        <dbReference type="SAM" id="Phobius"/>
    </source>
</evidence>
<evidence type="ECO:0000256" key="1">
    <source>
        <dbReference type="ARBA" id="ARBA00022729"/>
    </source>
</evidence>
<evidence type="ECO:0000256" key="2">
    <source>
        <dbReference type="PROSITE-ProRule" id="PRU00339"/>
    </source>
</evidence>
<dbReference type="EMBL" id="JAGTIS010000010">
    <property type="protein sequence ID" value="MBT8768034.1"/>
    <property type="molecule type" value="Genomic_DNA"/>
</dbReference>
<dbReference type="Pfam" id="PF13435">
    <property type="entry name" value="Cytochrome_C554"/>
    <property type="match status" value="2"/>
</dbReference>
<dbReference type="Pfam" id="PF14559">
    <property type="entry name" value="TPR_19"/>
    <property type="match status" value="1"/>
</dbReference>
<proteinExistence type="predicted"/>
<dbReference type="PANTHER" id="PTHR35038">
    <property type="entry name" value="DISSIMILATORY SULFITE REDUCTASE SIRA"/>
    <property type="match status" value="1"/>
</dbReference>
<comment type="caution">
    <text evidence="5">The sequence shown here is derived from an EMBL/GenBank/DDBJ whole genome shotgun (WGS) entry which is preliminary data.</text>
</comment>
<accession>A0ABS5XK04</accession>
<sequence length="771" mass="85321">MPKRQPPGPTPPTPSRNLQNLWLSISLLLLAGVAAAAWWWTQPVIRAPSAAPAPAHWVAENSCQGCHTAQFQDWQKSHHRLAMQVASSQTVQGDFTAPPLRNEVDSISFLQKGDEFWVNTTGADGKTADFKVAYTFGFEPLQQYLVELPGGRLQALPAAWDVEKKAWFHLYPEQGIDYHDPLHWSGAQQNANFMCIECHTTGYQRRFDPAKQVFDSHWQALGVGCQACHGPASNHLQWARQEPPANTAGYGFEVSLREAGNQREVQTCARCHSRRAALDDGYQHKHTLLDDYRPSTLSPVLNEIDGKIKEEVFEYGSFVQSRMHAAGVRCSDCHNPHSGQLRISGNGVCSQCHHPGGTVIRAEIQVGGLKAADYDSPEHHGHPQGSTGAQCTSCHMPGKFYMVNDFRHDHSFSVPNPAQALELQHTDACLGCHRDKAPEQVVEQFKAWYPQASARDGGYALALHKARKGLPGAGEALLTQLARPDLPAIRKATLLAELPAYPSPLAQQAVLRLLQHPAPAVRIASLEVLPDLASPQLQAQALAVLLRDPTRAVRLAAAWQLVQLPVEFHQGLASWPAAIAEYEQAQESQRDRAEALVNLAMLYQLSNRTAQVEPTLRAAVQRDPHFHPATVLLAQWREQQGASTEALQMLRDNSARYPKEASYPHALGLTLVRQGQHTQALEALRKAHQLQPDNHDYLYVLAIALHDTGQPAEAIALLHQQVEAHPEQRRLRLALIDYLLQAGQSQQARELVEQLGQLNPGDPSFAQQARR</sequence>
<keyword evidence="3" id="KW-0472">Membrane</keyword>
<keyword evidence="2" id="KW-0802">TPR repeat</keyword>
<name>A0ABS5XK04_9GAMM</name>
<feature type="domain" description="Cytochrome c-552/4" evidence="4">
    <location>
        <begin position="188"/>
        <end position="230"/>
    </location>
</feature>
<keyword evidence="1" id="KW-0732">Signal</keyword>
<dbReference type="Gene3D" id="1.25.40.10">
    <property type="entry name" value="Tetratricopeptide repeat domain"/>
    <property type="match status" value="1"/>
</dbReference>
<keyword evidence="3" id="KW-1133">Transmembrane helix</keyword>
<organism evidence="5 6">
    <name type="scientific">Metapseudomonas boanensis</name>
    <dbReference type="NCBI Taxonomy" id="2822138"/>
    <lineage>
        <taxon>Bacteria</taxon>
        <taxon>Pseudomonadati</taxon>
        <taxon>Pseudomonadota</taxon>
        <taxon>Gammaproteobacteria</taxon>
        <taxon>Pseudomonadales</taxon>
        <taxon>Pseudomonadaceae</taxon>
        <taxon>Metapseudomonas</taxon>
    </lineage>
</organism>
<dbReference type="Gene3D" id="1.10.1130.10">
    <property type="entry name" value="Flavocytochrome C3, Chain A"/>
    <property type="match status" value="2"/>
</dbReference>
<dbReference type="PROSITE" id="PS50005">
    <property type="entry name" value="TPR"/>
    <property type="match status" value="1"/>
</dbReference>
<dbReference type="InterPro" id="IPR023155">
    <property type="entry name" value="Cyt_c-552/4"/>
</dbReference>
<dbReference type="SMART" id="SM00028">
    <property type="entry name" value="TPR"/>
    <property type="match status" value="3"/>
</dbReference>
<evidence type="ECO:0000313" key="5">
    <source>
        <dbReference type="EMBL" id="MBT8768034.1"/>
    </source>
</evidence>
<dbReference type="InterPro" id="IPR019734">
    <property type="entry name" value="TPR_rpt"/>
</dbReference>
<keyword evidence="6" id="KW-1185">Reference proteome</keyword>
<feature type="repeat" description="TPR" evidence="2">
    <location>
        <begin position="661"/>
        <end position="694"/>
    </location>
</feature>
<dbReference type="SUPFAM" id="SSF48695">
    <property type="entry name" value="Multiheme cytochromes"/>
    <property type="match status" value="1"/>
</dbReference>
<gene>
    <name evidence="5" type="ORF">J7302_18150</name>
</gene>
<keyword evidence="3" id="KW-0812">Transmembrane</keyword>
<reference evidence="5 6" key="1">
    <citation type="submission" date="2021-04" db="EMBL/GenBank/DDBJ databases">
        <title>Pseudomonas boanensis sp. nov., a bacterium isolated from river water used for household purposes in Boane District, Mozambique.</title>
        <authorList>
            <person name="Nicklasson M."/>
            <person name="Martin-Rodriguez A.J."/>
            <person name="Thorell K."/>
            <person name="Neves L."/>
            <person name="Mussagy A."/>
            <person name="Rydberg H.A."/>
            <person name="Hernroth B."/>
            <person name="Svensson-Stadler L."/>
            <person name="Sjoling A."/>
        </authorList>
    </citation>
    <scope>NUCLEOTIDE SEQUENCE [LARGE SCALE GENOMIC DNA]</scope>
    <source>
        <strain evidence="5 6">DB1</strain>
    </source>
</reference>
<dbReference type="PANTHER" id="PTHR35038:SF8">
    <property type="entry name" value="C-TYPE POLYHEME CYTOCHROME OMCC"/>
    <property type="match status" value="1"/>
</dbReference>
<feature type="transmembrane region" description="Helical" evidence="3">
    <location>
        <begin position="21"/>
        <end position="40"/>
    </location>
</feature>
<evidence type="ECO:0000259" key="4">
    <source>
        <dbReference type="Pfam" id="PF13435"/>
    </source>
</evidence>
<dbReference type="InterPro" id="IPR051829">
    <property type="entry name" value="Multiheme_Cytochr_ET"/>
</dbReference>
<dbReference type="Proteomes" id="UP001519667">
    <property type="component" value="Unassembled WGS sequence"/>
</dbReference>
<protein>
    <submittedName>
        <fullName evidence="5">Tetratricopeptide repeat protein</fullName>
    </submittedName>
</protein>
<dbReference type="InterPro" id="IPR036280">
    <property type="entry name" value="Multihaem_cyt_sf"/>
</dbReference>
<dbReference type="SUPFAM" id="SSF48452">
    <property type="entry name" value="TPR-like"/>
    <property type="match status" value="1"/>
</dbReference>
<dbReference type="InterPro" id="IPR011990">
    <property type="entry name" value="TPR-like_helical_dom_sf"/>
</dbReference>